<dbReference type="GeneID" id="68105499"/>
<keyword evidence="1" id="KW-0472">Membrane</keyword>
<keyword evidence="1" id="KW-0812">Transmembrane</keyword>
<evidence type="ECO:0000256" key="1">
    <source>
        <dbReference type="SAM" id="Phobius"/>
    </source>
</evidence>
<dbReference type="EMBL" id="PYSW02000064">
    <property type="protein sequence ID" value="KAG2372924.1"/>
    <property type="molecule type" value="Genomic_DNA"/>
</dbReference>
<proteinExistence type="predicted"/>
<dbReference type="RefSeq" id="XP_044542098.1">
    <property type="nucleotide sequence ID" value="XM_044688879.1"/>
</dbReference>
<gene>
    <name evidence="2" type="ORF">C9374_013046</name>
</gene>
<comment type="caution">
    <text evidence="2">The sequence shown here is derived from an EMBL/GenBank/DDBJ whole genome shotgun (WGS) entry which is preliminary data.</text>
</comment>
<keyword evidence="1" id="KW-1133">Transmembrane helix</keyword>
<evidence type="ECO:0000313" key="3">
    <source>
        <dbReference type="Proteomes" id="UP000816034"/>
    </source>
</evidence>
<evidence type="ECO:0000313" key="2">
    <source>
        <dbReference type="EMBL" id="KAG2372924.1"/>
    </source>
</evidence>
<keyword evidence="3" id="KW-1185">Reference proteome</keyword>
<sequence>MVSFKCHIAYSTVLTSPFPHEKQAFPVPSSVLVKWIPTADMLLLNCTKLEIKEMLEQATSSILAPSWKLFISILLRLVMTCFIIGEFVPLPISNNNYIKTLYLFIAWGVSFQFDIRVYELCFCMCVNVLFIALNYNALSKGIFQFTSQDFLLQPVWEFFMWGFYVLHAMRSLGDCSCSSVRPKKREILIIGVSLLAFSSVFGIFDNMWVLSSMSCLVVFICKCLLSMDDDNNTVSSSPHKDVKFVVFFMVMGLCIEWTGVSRGQWKYPQNQLIWENFPIPLWFVGMWGGIGFFLYRAALPLMWWVVRLLQKPKNKPPQ</sequence>
<feature type="transmembrane region" description="Helical" evidence="1">
    <location>
        <begin position="69"/>
        <end position="90"/>
    </location>
</feature>
<dbReference type="Proteomes" id="UP000816034">
    <property type="component" value="Unassembled WGS sequence"/>
</dbReference>
<feature type="transmembrane region" description="Helical" evidence="1">
    <location>
        <begin position="242"/>
        <end position="260"/>
    </location>
</feature>
<reference evidence="2 3" key="1">
    <citation type="journal article" date="2018" name="BMC Genomics">
        <title>The genome of Naegleria lovaniensis, the basis for a comparative approach to unravel pathogenicity factors of the human pathogenic amoeba N. fowleri.</title>
        <authorList>
            <person name="Liechti N."/>
            <person name="Schurch N."/>
            <person name="Bruggmann R."/>
            <person name="Wittwer M."/>
        </authorList>
    </citation>
    <scope>NUCLEOTIDE SEQUENCE [LARGE SCALE GENOMIC DNA]</scope>
    <source>
        <strain evidence="2 3">ATCC 30569</strain>
    </source>
</reference>
<organism evidence="2 3">
    <name type="scientific">Naegleria lovaniensis</name>
    <name type="common">Amoeba</name>
    <dbReference type="NCBI Taxonomy" id="51637"/>
    <lineage>
        <taxon>Eukaryota</taxon>
        <taxon>Discoba</taxon>
        <taxon>Heterolobosea</taxon>
        <taxon>Tetramitia</taxon>
        <taxon>Eutetramitia</taxon>
        <taxon>Vahlkampfiidae</taxon>
        <taxon>Naegleria</taxon>
    </lineage>
</organism>
<feature type="transmembrane region" description="Helical" evidence="1">
    <location>
        <begin position="120"/>
        <end position="138"/>
    </location>
</feature>
<name>A0AA88GBW4_NAELO</name>
<protein>
    <submittedName>
        <fullName evidence="2">Uncharacterized protein</fullName>
    </submittedName>
</protein>
<feature type="transmembrane region" description="Helical" evidence="1">
    <location>
        <begin position="187"/>
        <end position="204"/>
    </location>
</feature>
<feature type="transmembrane region" description="Helical" evidence="1">
    <location>
        <begin position="280"/>
        <end position="306"/>
    </location>
</feature>
<dbReference type="AlphaFoldDB" id="A0AA88GBW4"/>
<accession>A0AA88GBW4</accession>